<name>A0A0R3RF78_9BILA</name>
<keyword evidence="2" id="KW-1185">Reference proteome</keyword>
<feature type="transmembrane region" description="Helical" evidence="1">
    <location>
        <begin position="100"/>
        <end position="125"/>
    </location>
</feature>
<evidence type="ECO:0000313" key="2">
    <source>
        <dbReference type="Proteomes" id="UP000050640"/>
    </source>
</evidence>
<feature type="transmembrane region" description="Helical" evidence="1">
    <location>
        <begin position="41"/>
        <end position="61"/>
    </location>
</feature>
<keyword evidence="1" id="KW-0472">Membrane</keyword>
<dbReference type="Gene3D" id="1.20.1280.290">
    <property type="match status" value="1"/>
</dbReference>
<dbReference type="Proteomes" id="UP000050640">
    <property type="component" value="Unplaced"/>
</dbReference>
<accession>A0A0R3RF78</accession>
<feature type="transmembrane region" description="Helical" evidence="1">
    <location>
        <begin position="73"/>
        <end position="93"/>
    </location>
</feature>
<dbReference type="AlphaFoldDB" id="A0A0R3RF78"/>
<evidence type="ECO:0000256" key="1">
    <source>
        <dbReference type="SAM" id="Phobius"/>
    </source>
</evidence>
<feature type="transmembrane region" description="Helical" evidence="1">
    <location>
        <begin position="6"/>
        <end position="29"/>
    </location>
</feature>
<feature type="transmembrane region" description="Helical" evidence="1">
    <location>
        <begin position="131"/>
        <end position="152"/>
    </location>
</feature>
<reference evidence="3" key="1">
    <citation type="submission" date="2017-02" db="UniProtKB">
        <authorList>
            <consortium name="WormBaseParasite"/>
        </authorList>
    </citation>
    <scope>IDENTIFICATION</scope>
</reference>
<sequence length="170" mass="19253">MYTGNSNAVLLQTLSIFMQIFFILALLYYRTQKKKRKKLQTKVLQILCLITIVLATLFLWVQMLEPQHGRTAIGTVAACSQTMGSLACLFLIYKAVRRKVIDFVPFGSVAFAWILELHIVIYSIGIRDFHLLVANAVFLIINTLLLSMFLIYPTDVPQTKPNNSLPTTPT</sequence>
<keyword evidence="1" id="KW-0812">Transmembrane</keyword>
<keyword evidence="1" id="KW-1133">Transmembrane helix</keyword>
<protein>
    <submittedName>
        <fullName evidence="3">Sugar transporter SWEET1</fullName>
    </submittedName>
</protein>
<dbReference type="WBParaSite" id="EEL_0000000001-mRNA-1">
    <property type="protein sequence ID" value="EEL_0000000001-mRNA-1"/>
    <property type="gene ID" value="EEL_0000000001"/>
</dbReference>
<proteinExistence type="predicted"/>
<evidence type="ECO:0000313" key="3">
    <source>
        <dbReference type="WBParaSite" id="EEL_0000000001-mRNA-1"/>
    </source>
</evidence>
<organism evidence="2 3">
    <name type="scientific">Elaeophora elaphi</name>
    <dbReference type="NCBI Taxonomy" id="1147741"/>
    <lineage>
        <taxon>Eukaryota</taxon>
        <taxon>Metazoa</taxon>
        <taxon>Ecdysozoa</taxon>
        <taxon>Nematoda</taxon>
        <taxon>Chromadorea</taxon>
        <taxon>Rhabditida</taxon>
        <taxon>Spirurina</taxon>
        <taxon>Spiruromorpha</taxon>
        <taxon>Filarioidea</taxon>
        <taxon>Onchocercidae</taxon>
        <taxon>Elaeophora</taxon>
    </lineage>
</organism>